<organism evidence="2 3">
    <name type="scientific">Clathrus columnatus</name>
    <dbReference type="NCBI Taxonomy" id="1419009"/>
    <lineage>
        <taxon>Eukaryota</taxon>
        <taxon>Fungi</taxon>
        <taxon>Dikarya</taxon>
        <taxon>Basidiomycota</taxon>
        <taxon>Agaricomycotina</taxon>
        <taxon>Agaricomycetes</taxon>
        <taxon>Phallomycetidae</taxon>
        <taxon>Phallales</taxon>
        <taxon>Clathraceae</taxon>
        <taxon>Clathrus</taxon>
    </lineage>
</organism>
<dbReference type="Pfam" id="PF00240">
    <property type="entry name" value="ubiquitin"/>
    <property type="match status" value="1"/>
</dbReference>
<sequence>MVHVTVDNFKDKDSFAVYELAEGSSVIDLKTEIEATEGVSIGRQRLVYNNRDLQDNESLDDSSIFNHDISNGFFVRLLPVQICIRFGQHRNEGEFQKDRDIQVQVDLEEPVYSIEQNDDLWYELQIRGGTLDSAKLSVLGSDTTQPTISISDINRSFLSYGIHHNDVINVVCKWKSRTTDDGDMAAPHNVTLGLLQDMSLSSGEVVTVEETTIEVITEKSSIPVETEKSTVHPTIKGLSLKCDALIELIEHDESSQPGWLYGTPIDRSEREPFWHSKKRGYFPGSFVSVVEEHLKGQHEEVTDITKVPPLPPFRFPPAEGRTFRMPIADGGHSFLKLMVDYELAACPITTPTHVTISLLCSTYNNRRVSSVSVMLTIPQNTVIEVKIRENEAHRKEFRSEQEITESRSEEKQFNGLNIGALGTTVDIEGGISKKHSIDDTEKGTKISRRKVDAGILEEDTIFWNLKAPMTKLDEDGLNGKESITFVLKKKPVKFNYECRVTHVRNGVEKTVKRIPRDWPLSQLI</sequence>
<gene>
    <name evidence="2" type="ORF">Clacol_004587</name>
</gene>
<dbReference type="InterPro" id="IPR003006">
    <property type="entry name" value="Ig/MHC_CS"/>
</dbReference>
<dbReference type="InterPro" id="IPR000626">
    <property type="entry name" value="Ubiquitin-like_dom"/>
</dbReference>
<evidence type="ECO:0000313" key="2">
    <source>
        <dbReference type="EMBL" id="GJJ10361.1"/>
    </source>
</evidence>
<dbReference type="Gene3D" id="3.10.20.90">
    <property type="entry name" value="Phosphatidylinositol 3-kinase Catalytic Subunit, Chain A, domain 1"/>
    <property type="match status" value="1"/>
</dbReference>
<reference evidence="2" key="1">
    <citation type="submission" date="2021-10" db="EMBL/GenBank/DDBJ databases">
        <title>De novo Genome Assembly of Clathrus columnatus (Basidiomycota, Fungi) Using Illumina and Nanopore Sequence Data.</title>
        <authorList>
            <person name="Ogiso-Tanaka E."/>
            <person name="Itagaki H."/>
            <person name="Hosoya T."/>
            <person name="Hosaka K."/>
        </authorList>
    </citation>
    <scope>NUCLEOTIDE SEQUENCE</scope>
    <source>
        <strain evidence="2">MO-923</strain>
    </source>
</reference>
<comment type="caution">
    <text evidence="2">The sequence shown here is derived from an EMBL/GenBank/DDBJ whole genome shotgun (WGS) entry which is preliminary data.</text>
</comment>
<keyword evidence="3" id="KW-1185">Reference proteome</keyword>
<dbReference type="PROSITE" id="PS00290">
    <property type="entry name" value="IG_MHC"/>
    <property type="match status" value="1"/>
</dbReference>
<name>A0AAV5ABF2_9AGAM</name>
<dbReference type="CDD" id="cd17039">
    <property type="entry name" value="Ubl_ubiquitin_like"/>
    <property type="match status" value="1"/>
</dbReference>
<dbReference type="SUPFAM" id="SSF50044">
    <property type="entry name" value="SH3-domain"/>
    <property type="match status" value="1"/>
</dbReference>
<protein>
    <recommendedName>
        <fullName evidence="1">Ubiquitin-like domain-containing protein</fullName>
    </recommendedName>
</protein>
<dbReference type="EMBL" id="BPWL01000005">
    <property type="protein sequence ID" value="GJJ10361.1"/>
    <property type="molecule type" value="Genomic_DNA"/>
</dbReference>
<evidence type="ECO:0000313" key="3">
    <source>
        <dbReference type="Proteomes" id="UP001050691"/>
    </source>
</evidence>
<dbReference type="InterPro" id="IPR029071">
    <property type="entry name" value="Ubiquitin-like_domsf"/>
</dbReference>
<dbReference type="PROSITE" id="PS50053">
    <property type="entry name" value="UBIQUITIN_2"/>
    <property type="match status" value="1"/>
</dbReference>
<dbReference type="Gene3D" id="2.30.30.40">
    <property type="entry name" value="SH3 Domains"/>
    <property type="match status" value="1"/>
</dbReference>
<dbReference type="CDD" id="cd00174">
    <property type="entry name" value="SH3"/>
    <property type="match status" value="1"/>
</dbReference>
<dbReference type="AlphaFoldDB" id="A0AAV5ABF2"/>
<dbReference type="InterPro" id="IPR036028">
    <property type="entry name" value="SH3-like_dom_sf"/>
</dbReference>
<evidence type="ECO:0000259" key="1">
    <source>
        <dbReference type="PROSITE" id="PS50053"/>
    </source>
</evidence>
<dbReference type="Proteomes" id="UP001050691">
    <property type="component" value="Unassembled WGS sequence"/>
</dbReference>
<proteinExistence type="predicted"/>
<accession>A0AAV5ABF2</accession>
<dbReference type="SUPFAM" id="SSF54236">
    <property type="entry name" value="Ubiquitin-like"/>
    <property type="match status" value="1"/>
</dbReference>
<feature type="domain" description="Ubiquitin-like" evidence="1">
    <location>
        <begin position="2"/>
        <end position="64"/>
    </location>
</feature>